<proteinExistence type="predicted"/>
<gene>
    <name evidence="1" type="ORF">SAMN05421869_112261</name>
</gene>
<reference evidence="1 2" key="1">
    <citation type="submission" date="2016-10" db="EMBL/GenBank/DDBJ databases">
        <authorList>
            <person name="de Groot N.N."/>
        </authorList>
    </citation>
    <scope>NUCLEOTIDE SEQUENCE [LARGE SCALE GENOMIC DNA]</scope>
    <source>
        <strain evidence="1 2">CGMCC 4.6533</strain>
    </source>
</reference>
<keyword evidence="2" id="KW-1185">Reference proteome</keyword>
<dbReference type="AlphaFoldDB" id="A0A1G8WV40"/>
<organism evidence="1 2">
    <name type="scientific">Nonomuraea jiangxiensis</name>
    <dbReference type="NCBI Taxonomy" id="633440"/>
    <lineage>
        <taxon>Bacteria</taxon>
        <taxon>Bacillati</taxon>
        <taxon>Actinomycetota</taxon>
        <taxon>Actinomycetes</taxon>
        <taxon>Streptosporangiales</taxon>
        <taxon>Streptosporangiaceae</taxon>
        <taxon>Nonomuraea</taxon>
    </lineage>
</organism>
<evidence type="ECO:0000313" key="1">
    <source>
        <dbReference type="EMBL" id="SDJ81450.1"/>
    </source>
</evidence>
<dbReference type="EMBL" id="FNDJ01000012">
    <property type="protein sequence ID" value="SDJ81450.1"/>
    <property type="molecule type" value="Genomic_DNA"/>
</dbReference>
<accession>A0A1G8WV40</accession>
<protein>
    <submittedName>
        <fullName evidence="1">Uncharacterized protein</fullName>
    </submittedName>
</protein>
<name>A0A1G8WV40_9ACTN</name>
<dbReference type="Proteomes" id="UP000199202">
    <property type="component" value="Unassembled WGS sequence"/>
</dbReference>
<sequence>MAVCGETMRSISSNASTCSMTASRDLLACSAAAALFEPAGLLTRVLDVGRLQDASASPLQDRVHWIHQ</sequence>
<evidence type="ECO:0000313" key="2">
    <source>
        <dbReference type="Proteomes" id="UP000199202"/>
    </source>
</evidence>